<proteinExistence type="predicted"/>
<evidence type="ECO:0000313" key="2">
    <source>
        <dbReference type="Proteomes" id="UP001060085"/>
    </source>
</evidence>
<protein>
    <submittedName>
        <fullName evidence="1">Uncharacterized protein</fullName>
    </submittedName>
</protein>
<sequence length="111" mass="12726">MLQSDLSTPHTRCYFLNFPSEIQVANKAHLRFLEFNYIALKIDHSGDSHDSFDRKHWIIFPNGNFYGIKAFCDISPIDNNMVEESHVRSIKKDAYYLASSDGPGRIITTVS</sequence>
<dbReference type="EMBL" id="CM044702">
    <property type="protein sequence ID" value="KAI5675230.1"/>
    <property type="molecule type" value="Genomic_DNA"/>
</dbReference>
<accession>A0ACC0BRC8</accession>
<keyword evidence="2" id="KW-1185">Reference proteome</keyword>
<comment type="caution">
    <text evidence="1">The sequence shown here is derived from an EMBL/GenBank/DDBJ whole genome shotgun (WGS) entry which is preliminary data.</text>
</comment>
<name>A0ACC0BRC8_CATRO</name>
<dbReference type="Proteomes" id="UP001060085">
    <property type="component" value="Linkage Group LG02"/>
</dbReference>
<reference evidence="2" key="1">
    <citation type="journal article" date="2023" name="Nat. Plants">
        <title>Single-cell RNA sequencing provides a high-resolution roadmap for understanding the multicellular compartmentation of specialized metabolism.</title>
        <authorList>
            <person name="Sun S."/>
            <person name="Shen X."/>
            <person name="Li Y."/>
            <person name="Li Y."/>
            <person name="Wang S."/>
            <person name="Li R."/>
            <person name="Zhang H."/>
            <person name="Shen G."/>
            <person name="Guo B."/>
            <person name="Wei J."/>
            <person name="Xu J."/>
            <person name="St-Pierre B."/>
            <person name="Chen S."/>
            <person name="Sun C."/>
        </authorList>
    </citation>
    <scope>NUCLEOTIDE SEQUENCE [LARGE SCALE GENOMIC DNA]</scope>
</reference>
<evidence type="ECO:0000313" key="1">
    <source>
        <dbReference type="EMBL" id="KAI5675230.1"/>
    </source>
</evidence>
<gene>
    <name evidence="1" type="ORF">M9H77_06180</name>
</gene>
<organism evidence="1 2">
    <name type="scientific">Catharanthus roseus</name>
    <name type="common">Madagascar periwinkle</name>
    <name type="synonym">Vinca rosea</name>
    <dbReference type="NCBI Taxonomy" id="4058"/>
    <lineage>
        <taxon>Eukaryota</taxon>
        <taxon>Viridiplantae</taxon>
        <taxon>Streptophyta</taxon>
        <taxon>Embryophyta</taxon>
        <taxon>Tracheophyta</taxon>
        <taxon>Spermatophyta</taxon>
        <taxon>Magnoliopsida</taxon>
        <taxon>eudicotyledons</taxon>
        <taxon>Gunneridae</taxon>
        <taxon>Pentapetalae</taxon>
        <taxon>asterids</taxon>
        <taxon>lamiids</taxon>
        <taxon>Gentianales</taxon>
        <taxon>Apocynaceae</taxon>
        <taxon>Rauvolfioideae</taxon>
        <taxon>Vinceae</taxon>
        <taxon>Catharanthinae</taxon>
        <taxon>Catharanthus</taxon>
    </lineage>
</organism>